<dbReference type="PATRIC" id="fig|1423788.3.peg.44"/>
<name>A0A0R1KEI6_9LACO</name>
<reference evidence="2 3" key="1">
    <citation type="journal article" date="2015" name="Genome Announc.">
        <title>Expanding the biotechnology potential of lactobacilli through comparative genomics of 213 strains and associated genera.</title>
        <authorList>
            <person name="Sun Z."/>
            <person name="Harris H.M."/>
            <person name="McCann A."/>
            <person name="Guo C."/>
            <person name="Argimon S."/>
            <person name="Zhang W."/>
            <person name="Yang X."/>
            <person name="Jeffery I.B."/>
            <person name="Cooney J.C."/>
            <person name="Kagawa T.F."/>
            <person name="Liu W."/>
            <person name="Song Y."/>
            <person name="Salvetti E."/>
            <person name="Wrobel A."/>
            <person name="Rasinkangas P."/>
            <person name="Parkhill J."/>
            <person name="Rea M.C."/>
            <person name="O'Sullivan O."/>
            <person name="Ritari J."/>
            <person name="Douillard F.P."/>
            <person name="Paul Ross R."/>
            <person name="Yang R."/>
            <person name="Briner A.E."/>
            <person name="Felis G.E."/>
            <person name="de Vos W.M."/>
            <person name="Barrangou R."/>
            <person name="Klaenhammer T.R."/>
            <person name="Caufield P.W."/>
            <person name="Cui Y."/>
            <person name="Zhang H."/>
            <person name="O'Toole P.W."/>
        </authorList>
    </citation>
    <scope>NUCLEOTIDE SEQUENCE [LARGE SCALE GENOMIC DNA]</scope>
    <source>
        <strain evidence="2 3">DSM 19674</strain>
    </source>
</reference>
<evidence type="ECO:0000313" key="3">
    <source>
        <dbReference type="Proteomes" id="UP000051515"/>
    </source>
</evidence>
<dbReference type="EMBL" id="AZDY01000041">
    <property type="protein sequence ID" value="KRK81739.1"/>
    <property type="molecule type" value="Genomic_DNA"/>
</dbReference>
<keyword evidence="1" id="KW-0472">Membrane</keyword>
<comment type="caution">
    <text evidence="2">The sequence shown here is derived from an EMBL/GenBank/DDBJ whole genome shotgun (WGS) entry which is preliminary data.</text>
</comment>
<keyword evidence="1" id="KW-1133">Transmembrane helix</keyword>
<accession>A0A0R1KEI6</accession>
<feature type="transmembrane region" description="Helical" evidence="1">
    <location>
        <begin position="6"/>
        <end position="25"/>
    </location>
</feature>
<dbReference type="Proteomes" id="UP000051515">
    <property type="component" value="Unassembled WGS sequence"/>
</dbReference>
<gene>
    <name evidence="2" type="ORF">FC78_GL000037</name>
</gene>
<proteinExistence type="predicted"/>
<dbReference type="AlphaFoldDB" id="A0A0R1KEI6"/>
<keyword evidence="1" id="KW-0812">Transmembrane</keyword>
<dbReference type="OrthoDB" id="9876074at2"/>
<sequence>MVKNHILSLPIMTGGFGVGINFHFFDSSSFTRNYQRIEEIIQTKKSDIAVSDSK</sequence>
<evidence type="ECO:0000256" key="1">
    <source>
        <dbReference type="SAM" id="Phobius"/>
    </source>
</evidence>
<dbReference type="RefSeq" id="WP_156638771.1">
    <property type="nucleotide sequence ID" value="NZ_AZDY01000041.1"/>
</dbReference>
<keyword evidence="3" id="KW-1185">Reference proteome</keyword>
<evidence type="ECO:0000313" key="2">
    <source>
        <dbReference type="EMBL" id="KRK81739.1"/>
    </source>
</evidence>
<organism evidence="2 3">
    <name type="scientific">Companilactobacillus bobalius DSM 19674</name>
    <dbReference type="NCBI Taxonomy" id="1423788"/>
    <lineage>
        <taxon>Bacteria</taxon>
        <taxon>Bacillati</taxon>
        <taxon>Bacillota</taxon>
        <taxon>Bacilli</taxon>
        <taxon>Lactobacillales</taxon>
        <taxon>Lactobacillaceae</taxon>
        <taxon>Companilactobacillus</taxon>
        <taxon>Companilactobacillus bobalius</taxon>
    </lineage>
</organism>
<protein>
    <submittedName>
        <fullName evidence="2">Uncharacterized protein</fullName>
    </submittedName>
</protein>